<dbReference type="AlphaFoldDB" id="A0A8T0E3W3"/>
<dbReference type="EMBL" id="JABXBU010002231">
    <property type="protein sequence ID" value="KAF8764907.1"/>
    <property type="molecule type" value="Genomic_DNA"/>
</dbReference>
<accession>A0A8T0E3W3</accession>
<evidence type="ECO:0000313" key="1">
    <source>
        <dbReference type="EMBL" id="KAF8764907.1"/>
    </source>
</evidence>
<proteinExistence type="predicted"/>
<dbReference type="Proteomes" id="UP000807504">
    <property type="component" value="Unassembled WGS sequence"/>
</dbReference>
<organism evidence="1 2">
    <name type="scientific">Argiope bruennichi</name>
    <name type="common">Wasp spider</name>
    <name type="synonym">Aranea bruennichi</name>
    <dbReference type="NCBI Taxonomy" id="94029"/>
    <lineage>
        <taxon>Eukaryota</taxon>
        <taxon>Metazoa</taxon>
        <taxon>Ecdysozoa</taxon>
        <taxon>Arthropoda</taxon>
        <taxon>Chelicerata</taxon>
        <taxon>Arachnida</taxon>
        <taxon>Araneae</taxon>
        <taxon>Araneomorphae</taxon>
        <taxon>Entelegynae</taxon>
        <taxon>Araneoidea</taxon>
        <taxon>Araneidae</taxon>
        <taxon>Argiope</taxon>
    </lineage>
</organism>
<reference evidence="1" key="2">
    <citation type="submission" date="2020-06" db="EMBL/GenBank/DDBJ databases">
        <authorList>
            <person name="Sheffer M."/>
        </authorList>
    </citation>
    <scope>NUCLEOTIDE SEQUENCE</scope>
</reference>
<name>A0A8T0E3W3_ARGBR</name>
<gene>
    <name evidence="1" type="ORF">HNY73_022938</name>
</gene>
<keyword evidence="2" id="KW-1185">Reference proteome</keyword>
<reference evidence="1" key="1">
    <citation type="journal article" date="2020" name="bioRxiv">
        <title>Chromosome-level reference genome of the European wasp spider Argiope bruennichi: a resource for studies on range expansion and evolutionary adaptation.</title>
        <authorList>
            <person name="Sheffer M.M."/>
            <person name="Hoppe A."/>
            <person name="Krehenwinkel H."/>
            <person name="Uhl G."/>
            <person name="Kuss A.W."/>
            <person name="Jensen L."/>
            <person name="Jensen C."/>
            <person name="Gillespie R.G."/>
            <person name="Hoff K.J."/>
            <person name="Prost S."/>
        </authorList>
    </citation>
    <scope>NUCLEOTIDE SEQUENCE</scope>
</reference>
<comment type="caution">
    <text evidence="1">The sequence shown here is derived from an EMBL/GenBank/DDBJ whole genome shotgun (WGS) entry which is preliminary data.</text>
</comment>
<evidence type="ECO:0000313" key="2">
    <source>
        <dbReference type="Proteomes" id="UP000807504"/>
    </source>
</evidence>
<protein>
    <submittedName>
        <fullName evidence="1">Uncharacterized protein</fullName>
    </submittedName>
</protein>
<sequence length="89" mass="10175">MGPTARSLASFNAVVRRHRRFEITDMKISDKVRQGRFVAADRFSKKGVDETKSGAAKPEPVIVTKMRYRDHTDWGCPLQIRNDRWGGGR</sequence>